<gene>
    <name evidence="2" type="ORF">EYS09_03545</name>
</gene>
<name>A0A4V2JJ36_STRKA</name>
<evidence type="ECO:0000313" key="2">
    <source>
        <dbReference type="EMBL" id="TBO60981.1"/>
    </source>
</evidence>
<comment type="caution">
    <text evidence="2">The sequence shown here is derived from an EMBL/GenBank/DDBJ whole genome shotgun (WGS) entry which is preliminary data.</text>
</comment>
<sequence>MSGDKGGVPSGGNSWETFSTEFNLHNLDELKGMLDGASVRTVREVAQNWQDVHDHLVGPGEGANGGLKKQFDDAVKKVMESWHGETAERFFKKAQEISQNFANGAPYARHTAQTMGETANDLQKAVDKVRPIDDGWNWSDDVWGEMPWSDQIDDDDLNDALKKGVSTQGILDANKDNLSGHQKKRLEAAVAMENLGAAYVQRSAALKPPAIGRFDDKIPEHQDPTDGGGVGVIPTPVGTGGGPKGGGGGGLKVPTRGMKAGSTPKLPTSPTINTPRQPGISGGLGQLKPKTPSVGTGLDGLGGGPGGGVKAGGGTGLAGGGGLGSSGAGVHTGGGIGSGGGGGLSGMPGAGGMAVRAGGGVKPGVGGGAKPGAGGGVKPGAGGTGAGGGAGARSGRAGMPGLGGAAGAGKGGAGAGRVGVNTGGAQAKQRGGTVGIPGGKASGGAQGGSSLHRSRGGTAAGTNSGGRRPAGMMGGQGAHGAKGDGKGRDNSRPDYLVEEEETWTPERNVAPRVIE</sequence>
<keyword evidence="3" id="KW-1185">Reference proteome</keyword>
<feature type="region of interest" description="Disordered" evidence="1">
    <location>
        <begin position="421"/>
        <end position="515"/>
    </location>
</feature>
<feature type="region of interest" description="Disordered" evidence="1">
    <location>
        <begin position="238"/>
        <end position="288"/>
    </location>
</feature>
<dbReference type="Gene3D" id="1.10.287.1060">
    <property type="entry name" value="ESAT-6-like"/>
    <property type="match status" value="1"/>
</dbReference>
<feature type="compositionally biased region" description="Gly residues" evidence="1">
    <location>
        <begin position="432"/>
        <end position="447"/>
    </location>
</feature>
<feature type="compositionally biased region" description="Gly residues" evidence="1">
    <location>
        <begin position="238"/>
        <end position="251"/>
    </location>
</feature>
<proteinExistence type="predicted"/>
<evidence type="ECO:0008006" key="4">
    <source>
        <dbReference type="Google" id="ProtNLM"/>
    </source>
</evidence>
<accession>A0A4V2JJ36</accession>
<evidence type="ECO:0000313" key="3">
    <source>
        <dbReference type="Proteomes" id="UP000292452"/>
    </source>
</evidence>
<dbReference type="AlphaFoldDB" id="A0A4V2JJ36"/>
<dbReference type="InterPro" id="IPR036689">
    <property type="entry name" value="ESAT-6-like_sf"/>
</dbReference>
<evidence type="ECO:0000256" key="1">
    <source>
        <dbReference type="SAM" id="MobiDB-lite"/>
    </source>
</evidence>
<feature type="compositionally biased region" description="Basic and acidic residues" evidence="1">
    <location>
        <begin position="481"/>
        <end position="492"/>
    </location>
</feature>
<dbReference type="Proteomes" id="UP000292452">
    <property type="component" value="Unassembled WGS sequence"/>
</dbReference>
<feature type="compositionally biased region" description="Polar residues" evidence="1">
    <location>
        <begin position="265"/>
        <end position="276"/>
    </location>
</feature>
<dbReference type="SUPFAM" id="SSF140453">
    <property type="entry name" value="EsxAB dimer-like"/>
    <property type="match status" value="1"/>
</dbReference>
<dbReference type="EMBL" id="SIXH01000019">
    <property type="protein sequence ID" value="TBO60981.1"/>
    <property type="molecule type" value="Genomic_DNA"/>
</dbReference>
<dbReference type="RefSeq" id="WP_131122124.1">
    <property type="nucleotide sequence ID" value="NZ_SIXH01000019.1"/>
</dbReference>
<protein>
    <recommendedName>
        <fullName evidence="4">WXG100 family type VII secretion target</fullName>
    </recommendedName>
</protein>
<reference evidence="2 3" key="1">
    <citation type="submission" date="2019-02" db="EMBL/GenBank/DDBJ databases">
        <title>Draft Genome Sequence of Streptomyces sp. AM-2504, identified by 16S rRNA comparative analysis as a Streptomyces Kasugaensis strain.</title>
        <authorList>
            <person name="Napolioni V."/>
            <person name="Giuliodori A.M."/>
            <person name="Spurio R."/>
            <person name="Fabbretti A."/>
        </authorList>
    </citation>
    <scope>NUCLEOTIDE SEQUENCE [LARGE SCALE GENOMIC DNA]</scope>
    <source>
        <strain evidence="2 3">AM-2504</strain>
    </source>
</reference>
<organism evidence="2 3">
    <name type="scientific">Streptomyces kasugaensis</name>
    <dbReference type="NCBI Taxonomy" id="1946"/>
    <lineage>
        <taxon>Bacteria</taxon>
        <taxon>Bacillati</taxon>
        <taxon>Actinomycetota</taxon>
        <taxon>Actinomycetes</taxon>
        <taxon>Kitasatosporales</taxon>
        <taxon>Streptomycetaceae</taxon>
        <taxon>Streptomyces</taxon>
    </lineage>
</organism>